<sequence length="112" mass="11681">MLMPLPATLRRLVKECETLLAEQEDPSGRRLRDLAYTLCVSTGTREIADALVVARSFLADPAAPGTLTSATVTRSGSGRVATAPAVSRDAAPRPGPRPTTPPLASTGRGDGR</sequence>
<evidence type="ECO:0000313" key="3">
    <source>
        <dbReference type="Proteomes" id="UP000442990"/>
    </source>
</evidence>
<comment type="caution">
    <text evidence="2">The sequence shown here is derived from an EMBL/GenBank/DDBJ whole genome shotgun (WGS) entry which is preliminary data.</text>
</comment>
<feature type="region of interest" description="Disordered" evidence="1">
    <location>
        <begin position="63"/>
        <end position="112"/>
    </location>
</feature>
<dbReference type="Pfam" id="PF17196">
    <property type="entry name" value="DUF5133"/>
    <property type="match status" value="1"/>
</dbReference>
<organism evidence="2 3">
    <name type="scientific">Streptomyces triticiradicis</name>
    <dbReference type="NCBI Taxonomy" id="2651189"/>
    <lineage>
        <taxon>Bacteria</taxon>
        <taxon>Bacillati</taxon>
        <taxon>Actinomycetota</taxon>
        <taxon>Actinomycetes</taxon>
        <taxon>Kitasatosporales</taxon>
        <taxon>Streptomycetaceae</taxon>
        <taxon>Streptomyces</taxon>
    </lineage>
</organism>
<protein>
    <submittedName>
        <fullName evidence="2">DUF5133 domain-containing protein</fullName>
    </submittedName>
</protein>
<keyword evidence="3" id="KW-1185">Reference proteome</keyword>
<evidence type="ECO:0000256" key="1">
    <source>
        <dbReference type="SAM" id="MobiDB-lite"/>
    </source>
</evidence>
<dbReference type="InterPro" id="IPR033457">
    <property type="entry name" value="DUF5133"/>
</dbReference>
<feature type="compositionally biased region" description="Polar residues" evidence="1">
    <location>
        <begin position="66"/>
        <end position="76"/>
    </location>
</feature>
<name>A0A7J5DHY5_9ACTN</name>
<proteinExistence type="predicted"/>
<dbReference type="Proteomes" id="UP000442990">
    <property type="component" value="Unassembled WGS sequence"/>
</dbReference>
<reference evidence="2 3" key="1">
    <citation type="submission" date="2019-09" db="EMBL/GenBank/DDBJ databases">
        <title>Isolation and identification of active actinomycetes.</title>
        <authorList>
            <person name="Yu Z."/>
            <person name="Han C."/>
            <person name="Yu B."/>
        </authorList>
    </citation>
    <scope>NUCLEOTIDE SEQUENCE [LARGE SCALE GENOMIC DNA]</scope>
    <source>
        <strain evidence="2 3">NEAU-H2</strain>
    </source>
</reference>
<dbReference type="AlphaFoldDB" id="A0A7J5DHY5"/>
<dbReference type="RefSeq" id="WP_151469588.1">
    <property type="nucleotide sequence ID" value="NZ_WBKG01000009.1"/>
</dbReference>
<gene>
    <name evidence="2" type="ORF">F8144_13770</name>
</gene>
<evidence type="ECO:0000313" key="2">
    <source>
        <dbReference type="EMBL" id="KAB1988275.1"/>
    </source>
</evidence>
<accession>A0A7J5DHY5</accession>
<dbReference type="EMBL" id="WBKG01000009">
    <property type="protein sequence ID" value="KAB1988275.1"/>
    <property type="molecule type" value="Genomic_DNA"/>
</dbReference>